<protein>
    <submittedName>
        <fullName evidence="2">Uncharacterized protein</fullName>
    </submittedName>
</protein>
<evidence type="ECO:0000256" key="1">
    <source>
        <dbReference type="SAM" id="Phobius"/>
    </source>
</evidence>
<keyword evidence="1" id="KW-1133">Transmembrane helix</keyword>
<name>A0AB36SJI5_9BACI</name>
<gene>
    <name evidence="2" type="ORF">CN596_18215</name>
</gene>
<feature type="transmembrane region" description="Helical" evidence="1">
    <location>
        <begin position="7"/>
        <end position="25"/>
    </location>
</feature>
<comment type="caution">
    <text evidence="2">The sequence shown here is derived from an EMBL/GenBank/DDBJ whole genome shotgun (WGS) entry which is preliminary data.</text>
</comment>
<keyword evidence="1" id="KW-0812">Transmembrane</keyword>
<dbReference type="AlphaFoldDB" id="A0AB36SJI5"/>
<accession>A0AB36SJI5</accession>
<keyword evidence="1" id="KW-0472">Membrane</keyword>
<sequence length="61" mass="6962">MPKYREIIISSYFANYSLCITGLGRGEWGMPDAIIEIFMKFIVIYCIGCFGGSLLWKTKTD</sequence>
<evidence type="ECO:0000313" key="2">
    <source>
        <dbReference type="EMBL" id="PEN52825.1"/>
    </source>
</evidence>
<feature type="transmembrane region" description="Helical" evidence="1">
    <location>
        <begin position="37"/>
        <end position="56"/>
    </location>
</feature>
<evidence type="ECO:0000313" key="3">
    <source>
        <dbReference type="Proteomes" id="UP000220934"/>
    </source>
</evidence>
<dbReference type="EMBL" id="NUAJ01000020">
    <property type="protein sequence ID" value="PEN52825.1"/>
    <property type="molecule type" value="Genomic_DNA"/>
</dbReference>
<proteinExistence type="predicted"/>
<reference evidence="2 3" key="1">
    <citation type="submission" date="2017-09" db="EMBL/GenBank/DDBJ databases">
        <title>Large-scale bioinformatics analysis of Bacillus genomes uncovers conserved roles of natural products in bacterial physiology.</title>
        <authorList>
            <consortium name="Agbiome Team Llc"/>
            <person name="Bleich R.M."/>
            <person name="Kirk G.J."/>
            <person name="Santa Maria K.C."/>
            <person name="Allen S.E."/>
            <person name="Farag S."/>
            <person name="Shank E.A."/>
            <person name="Bowers A."/>
        </authorList>
    </citation>
    <scope>NUCLEOTIDE SEQUENCE [LARGE SCALE GENOMIC DNA]</scope>
    <source>
        <strain evidence="2 3">AFS027958</strain>
    </source>
</reference>
<dbReference type="Proteomes" id="UP000220934">
    <property type="component" value="Unassembled WGS sequence"/>
</dbReference>
<organism evidence="2 3">
    <name type="scientific">Bacillus toyonensis</name>
    <dbReference type="NCBI Taxonomy" id="155322"/>
    <lineage>
        <taxon>Bacteria</taxon>
        <taxon>Bacillati</taxon>
        <taxon>Bacillota</taxon>
        <taxon>Bacilli</taxon>
        <taxon>Bacillales</taxon>
        <taxon>Bacillaceae</taxon>
        <taxon>Bacillus</taxon>
        <taxon>Bacillus cereus group</taxon>
    </lineage>
</organism>